<dbReference type="PANTHER" id="PTHR45528:SF12">
    <property type="entry name" value="SENSOR HISTIDINE KINASE ARSS"/>
    <property type="match status" value="1"/>
</dbReference>
<dbReference type="CDD" id="cd00075">
    <property type="entry name" value="HATPase"/>
    <property type="match status" value="1"/>
</dbReference>
<evidence type="ECO:0000256" key="5">
    <source>
        <dbReference type="ARBA" id="ARBA00022475"/>
    </source>
</evidence>
<dbReference type="Pfam" id="PF00672">
    <property type="entry name" value="HAMP"/>
    <property type="match status" value="1"/>
</dbReference>
<organism evidence="18 19">
    <name type="scientific">Priestia megaterium</name>
    <name type="common">Bacillus megaterium</name>
    <dbReference type="NCBI Taxonomy" id="1404"/>
    <lineage>
        <taxon>Bacteria</taxon>
        <taxon>Bacillati</taxon>
        <taxon>Bacillota</taxon>
        <taxon>Bacilli</taxon>
        <taxon>Bacillales</taxon>
        <taxon>Bacillaceae</taxon>
        <taxon>Priestia</taxon>
    </lineage>
</organism>
<keyword evidence="12 15" id="KW-1133">Transmembrane helix</keyword>
<dbReference type="SUPFAM" id="SSF158472">
    <property type="entry name" value="HAMP domain-like"/>
    <property type="match status" value="1"/>
</dbReference>
<dbReference type="InterPro" id="IPR003660">
    <property type="entry name" value="HAMP_dom"/>
</dbReference>
<evidence type="ECO:0000256" key="12">
    <source>
        <dbReference type="ARBA" id="ARBA00022989"/>
    </source>
</evidence>
<comment type="caution">
    <text evidence="18">The sequence shown here is derived from an EMBL/GenBank/DDBJ whole genome shotgun (WGS) entry which is preliminary data.</text>
</comment>
<dbReference type="PROSITE" id="PS50885">
    <property type="entry name" value="HAMP"/>
    <property type="match status" value="1"/>
</dbReference>
<dbReference type="InterPro" id="IPR003661">
    <property type="entry name" value="HisK_dim/P_dom"/>
</dbReference>
<proteinExistence type="predicted"/>
<dbReference type="Gene3D" id="1.10.287.130">
    <property type="match status" value="1"/>
</dbReference>
<dbReference type="Pfam" id="PF00512">
    <property type="entry name" value="HisKA"/>
    <property type="match status" value="1"/>
</dbReference>
<evidence type="ECO:0000259" key="16">
    <source>
        <dbReference type="PROSITE" id="PS50109"/>
    </source>
</evidence>
<name>A0ABD4WSR2_PRIMG</name>
<dbReference type="GO" id="GO:0005886">
    <property type="term" value="C:plasma membrane"/>
    <property type="evidence" value="ECO:0007669"/>
    <property type="project" value="UniProtKB-SubCell"/>
</dbReference>
<keyword evidence="13" id="KW-0902">Two-component regulatory system</keyword>
<evidence type="ECO:0000256" key="4">
    <source>
        <dbReference type="ARBA" id="ARBA00015735"/>
    </source>
</evidence>
<keyword evidence="8 15" id="KW-0812">Transmembrane</keyword>
<dbReference type="FunFam" id="1.10.287.130:FF:000001">
    <property type="entry name" value="Two-component sensor histidine kinase"/>
    <property type="match status" value="1"/>
</dbReference>
<dbReference type="SUPFAM" id="SSF55874">
    <property type="entry name" value="ATPase domain of HSP90 chaperone/DNA topoisomerase II/histidine kinase"/>
    <property type="match status" value="1"/>
</dbReference>
<dbReference type="AlphaFoldDB" id="A0ABD4WSR2"/>
<dbReference type="InterPro" id="IPR041610">
    <property type="entry name" value="ArlS_N"/>
</dbReference>
<dbReference type="InterPro" id="IPR003594">
    <property type="entry name" value="HATPase_dom"/>
</dbReference>
<dbReference type="SUPFAM" id="SSF47384">
    <property type="entry name" value="Homodimeric domain of signal transducing histidine kinase"/>
    <property type="match status" value="1"/>
</dbReference>
<evidence type="ECO:0000256" key="1">
    <source>
        <dbReference type="ARBA" id="ARBA00000085"/>
    </source>
</evidence>
<comment type="subcellular location">
    <subcellularLocation>
        <location evidence="2">Cell membrane</location>
        <topology evidence="2">Multi-pass membrane protein</topology>
    </subcellularLocation>
</comment>
<dbReference type="Pfam" id="PF18719">
    <property type="entry name" value="ArlS_N"/>
    <property type="match status" value="1"/>
</dbReference>
<dbReference type="CDD" id="cd06225">
    <property type="entry name" value="HAMP"/>
    <property type="match status" value="1"/>
</dbReference>
<evidence type="ECO:0000256" key="10">
    <source>
        <dbReference type="ARBA" id="ARBA00022777"/>
    </source>
</evidence>
<dbReference type="SMART" id="SM00387">
    <property type="entry name" value="HATPase_c"/>
    <property type="match status" value="1"/>
</dbReference>
<feature type="domain" description="HAMP" evidence="17">
    <location>
        <begin position="176"/>
        <end position="230"/>
    </location>
</feature>
<keyword evidence="6" id="KW-0597">Phosphoprotein</keyword>
<dbReference type="InterPro" id="IPR036890">
    <property type="entry name" value="HATPase_C_sf"/>
</dbReference>
<dbReference type="InterPro" id="IPR036097">
    <property type="entry name" value="HisK_dim/P_sf"/>
</dbReference>
<dbReference type="GO" id="GO:0005524">
    <property type="term" value="F:ATP binding"/>
    <property type="evidence" value="ECO:0007669"/>
    <property type="project" value="UniProtKB-KW"/>
</dbReference>
<dbReference type="RefSeq" id="WP_057274701.1">
    <property type="nucleotide sequence ID" value="NZ_JARAOX010000169.1"/>
</dbReference>
<evidence type="ECO:0000256" key="8">
    <source>
        <dbReference type="ARBA" id="ARBA00022692"/>
    </source>
</evidence>
<gene>
    <name evidence="18" type="ORF">PVE99_12795</name>
</gene>
<evidence type="ECO:0000256" key="9">
    <source>
        <dbReference type="ARBA" id="ARBA00022741"/>
    </source>
</evidence>
<evidence type="ECO:0000256" key="15">
    <source>
        <dbReference type="SAM" id="Phobius"/>
    </source>
</evidence>
<dbReference type="Gene3D" id="3.30.565.10">
    <property type="entry name" value="Histidine kinase-like ATPase, C-terminal domain"/>
    <property type="match status" value="1"/>
</dbReference>
<evidence type="ECO:0000256" key="7">
    <source>
        <dbReference type="ARBA" id="ARBA00022679"/>
    </source>
</evidence>
<evidence type="ECO:0000256" key="11">
    <source>
        <dbReference type="ARBA" id="ARBA00022840"/>
    </source>
</evidence>
<reference evidence="18 19" key="1">
    <citation type="submission" date="2023-02" db="EMBL/GenBank/DDBJ databases">
        <authorList>
            <person name="Olszewska D."/>
        </authorList>
    </citation>
    <scope>NUCLEOTIDE SEQUENCE [LARGE SCALE GENOMIC DNA]</scope>
    <source>
        <strain evidence="18 19">FDU301</strain>
    </source>
</reference>
<dbReference type="GO" id="GO:0000160">
    <property type="term" value="P:phosphorelay signal transduction system"/>
    <property type="evidence" value="ECO:0007669"/>
    <property type="project" value="UniProtKB-KW"/>
</dbReference>
<feature type="domain" description="Histidine kinase" evidence="16">
    <location>
        <begin position="238"/>
        <end position="450"/>
    </location>
</feature>
<dbReference type="PANTHER" id="PTHR45528">
    <property type="entry name" value="SENSOR HISTIDINE KINASE CPXA"/>
    <property type="match status" value="1"/>
</dbReference>
<keyword evidence="10" id="KW-0418">Kinase</keyword>
<protein>
    <recommendedName>
        <fullName evidence="4">Signal transduction histidine-protein kinase ArlS</fullName>
        <ecNumber evidence="3">2.7.13.3</ecNumber>
    </recommendedName>
</protein>
<dbReference type="SMART" id="SM00388">
    <property type="entry name" value="HisKA"/>
    <property type="match status" value="1"/>
</dbReference>
<evidence type="ECO:0000256" key="3">
    <source>
        <dbReference type="ARBA" id="ARBA00012438"/>
    </source>
</evidence>
<comment type="catalytic activity">
    <reaction evidence="1">
        <text>ATP + protein L-histidine = ADP + protein N-phospho-L-histidine.</text>
        <dbReference type="EC" id="2.7.13.3"/>
    </reaction>
</comment>
<dbReference type="FunFam" id="3.30.565.10:FF:000006">
    <property type="entry name" value="Sensor histidine kinase WalK"/>
    <property type="match status" value="1"/>
</dbReference>
<evidence type="ECO:0000256" key="6">
    <source>
        <dbReference type="ARBA" id="ARBA00022553"/>
    </source>
</evidence>
<dbReference type="InterPro" id="IPR004358">
    <property type="entry name" value="Sig_transdc_His_kin-like_C"/>
</dbReference>
<dbReference type="Gene3D" id="6.10.340.10">
    <property type="match status" value="1"/>
</dbReference>
<keyword evidence="7" id="KW-0808">Transferase</keyword>
<dbReference type="PRINTS" id="PR00344">
    <property type="entry name" value="BCTRLSENSOR"/>
</dbReference>
<evidence type="ECO:0000256" key="14">
    <source>
        <dbReference type="ARBA" id="ARBA00023136"/>
    </source>
</evidence>
<dbReference type="EMBL" id="JARAOX010000169">
    <property type="protein sequence ID" value="MDD9783268.1"/>
    <property type="molecule type" value="Genomic_DNA"/>
</dbReference>
<dbReference type="InterPro" id="IPR050398">
    <property type="entry name" value="HssS/ArlS-like"/>
</dbReference>
<evidence type="ECO:0000313" key="19">
    <source>
        <dbReference type="Proteomes" id="UP001213771"/>
    </source>
</evidence>
<sequence length="451" mass="51037">MKITTKVNLFITVSLLVSLLIVNTIVFFLFMKTTVNMEAHLVFKNANEMLKKYHISESLTLDKNLLNSYMPSHSFIRIVGPNSTTINQVTNDKVLVQKISPTFSTEKNFELRPFQEHQNLVVHVPIHQNHKVIGTLEISERLSGLESRKDVILSIMGTVTVVSVLLSFLAGRWLSAIIMKPIVSMISTMEDIEQSGTLKKIGIQTETKDEVYKMAATFNRMVSKLKENSDKQRQFISDASHELKTPVTVISSFITILRRHGTQDETIAKEAIEAIYLETNRMKNLTKTLLSLAELEGSEPVDIKSVDLVCLSTALVTQFMQVYDRPIILHKNSHSIFIKGDELKLKQVLIIFLDNAIKYSTDVIEVFLESDQHKGILRIKDYGIGIPEEEQSHVFERFYRVDKARKRDSGGSGLGLAIAKNIVNLHKGEIDIQSKEHAGTEIKVTFPLRTE</sequence>
<keyword evidence="5" id="KW-1003">Cell membrane</keyword>
<dbReference type="GO" id="GO:0004673">
    <property type="term" value="F:protein histidine kinase activity"/>
    <property type="evidence" value="ECO:0007669"/>
    <property type="project" value="UniProtKB-EC"/>
</dbReference>
<evidence type="ECO:0000259" key="17">
    <source>
        <dbReference type="PROSITE" id="PS50885"/>
    </source>
</evidence>
<dbReference type="CDD" id="cd00082">
    <property type="entry name" value="HisKA"/>
    <property type="match status" value="1"/>
</dbReference>
<feature type="transmembrane region" description="Helical" evidence="15">
    <location>
        <begin position="7"/>
        <end position="31"/>
    </location>
</feature>
<dbReference type="PROSITE" id="PS50109">
    <property type="entry name" value="HIS_KIN"/>
    <property type="match status" value="1"/>
</dbReference>
<accession>A0ABD4WSR2</accession>
<dbReference type="EC" id="2.7.13.3" evidence="3"/>
<evidence type="ECO:0000313" key="18">
    <source>
        <dbReference type="EMBL" id="MDD9783268.1"/>
    </source>
</evidence>
<evidence type="ECO:0000256" key="2">
    <source>
        <dbReference type="ARBA" id="ARBA00004651"/>
    </source>
</evidence>
<dbReference type="Proteomes" id="UP001213771">
    <property type="component" value="Unassembled WGS sequence"/>
</dbReference>
<dbReference type="Pfam" id="PF02518">
    <property type="entry name" value="HATPase_c"/>
    <property type="match status" value="1"/>
</dbReference>
<evidence type="ECO:0000256" key="13">
    <source>
        <dbReference type="ARBA" id="ARBA00023012"/>
    </source>
</evidence>
<keyword evidence="14 15" id="KW-0472">Membrane</keyword>
<dbReference type="InterPro" id="IPR005467">
    <property type="entry name" value="His_kinase_dom"/>
</dbReference>
<keyword evidence="11 18" id="KW-0067">ATP-binding</keyword>
<keyword evidence="9" id="KW-0547">Nucleotide-binding</keyword>